<protein>
    <submittedName>
        <fullName evidence="2">Uncharacterized protein</fullName>
    </submittedName>
</protein>
<gene>
    <name evidence="2" type="ORF">HZH68_014213</name>
</gene>
<feature type="region of interest" description="Disordered" evidence="1">
    <location>
        <begin position="15"/>
        <end position="35"/>
    </location>
</feature>
<keyword evidence="3" id="KW-1185">Reference proteome</keyword>
<dbReference type="EMBL" id="JACSDZ010000017">
    <property type="protein sequence ID" value="KAF7384601.1"/>
    <property type="molecule type" value="Genomic_DNA"/>
</dbReference>
<feature type="compositionally biased region" description="Gly residues" evidence="1">
    <location>
        <begin position="18"/>
        <end position="33"/>
    </location>
</feature>
<name>A0A834JFD9_VESGE</name>
<dbReference type="AlphaFoldDB" id="A0A834JFD9"/>
<sequence length="101" mass="11175">MLRVAARIFLARGRKGEAGCGSGKEGYNNGGFDGGDDDCLTGDRGGDYIRDNTNFKTFGNVEDRYSYVVLVLLYVYCQPKPEFRLEPNYVLNSNSTSCINV</sequence>
<evidence type="ECO:0000313" key="3">
    <source>
        <dbReference type="Proteomes" id="UP000617340"/>
    </source>
</evidence>
<organism evidence="2 3">
    <name type="scientific">Vespula germanica</name>
    <name type="common">German yellow jacket</name>
    <name type="synonym">Paravespula germanica</name>
    <dbReference type="NCBI Taxonomy" id="30212"/>
    <lineage>
        <taxon>Eukaryota</taxon>
        <taxon>Metazoa</taxon>
        <taxon>Ecdysozoa</taxon>
        <taxon>Arthropoda</taxon>
        <taxon>Hexapoda</taxon>
        <taxon>Insecta</taxon>
        <taxon>Pterygota</taxon>
        <taxon>Neoptera</taxon>
        <taxon>Endopterygota</taxon>
        <taxon>Hymenoptera</taxon>
        <taxon>Apocrita</taxon>
        <taxon>Aculeata</taxon>
        <taxon>Vespoidea</taxon>
        <taxon>Vespidae</taxon>
        <taxon>Vespinae</taxon>
        <taxon>Vespula</taxon>
    </lineage>
</organism>
<dbReference type="Proteomes" id="UP000617340">
    <property type="component" value="Unassembled WGS sequence"/>
</dbReference>
<accession>A0A834JFD9</accession>
<evidence type="ECO:0000313" key="2">
    <source>
        <dbReference type="EMBL" id="KAF7384601.1"/>
    </source>
</evidence>
<proteinExistence type="predicted"/>
<reference evidence="2" key="1">
    <citation type="journal article" date="2020" name="G3 (Bethesda)">
        <title>High-Quality Assemblies for Three Invasive Social Wasps from the &lt;i&gt;Vespula&lt;/i&gt; Genus.</title>
        <authorList>
            <person name="Harrop T.W.R."/>
            <person name="Guhlin J."/>
            <person name="McLaughlin G.M."/>
            <person name="Permina E."/>
            <person name="Stockwell P."/>
            <person name="Gilligan J."/>
            <person name="Le Lec M.F."/>
            <person name="Gruber M.A.M."/>
            <person name="Quinn O."/>
            <person name="Lovegrove M."/>
            <person name="Duncan E.J."/>
            <person name="Remnant E.J."/>
            <person name="Van Eeckhoven J."/>
            <person name="Graham B."/>
            <person name="Knapp R.A."/>
            <person name="Langford K.W."/>
            <person name="Kronenberg Z."/>
            <person name="Press M.O."/>
            <person name="Eacker S.M."/>
            <person name="Wilson-Rankin E.E."/>
            <person name="Purcell J."/>
            <person name="Lester P.J."/>
            <person name="Dearden P.K."/>
        </authorList>
    </citation>
    <scope>NUCLEOTIDE SEQUENCE</scope>
    <source>
        <strain evidence="2">Linc-1</strain>
    </source>
</reference>
<comment type="caution">
    <text evidence="2">The sequence shown here is derived from an EMBL/GenBank/DDBJ whole genome shotgun (WGS) entry which is preliminary data.</text>
</comment>
<evidence type="ECO:0000256" key="1">
    <source>
        <dbReference type="SAM" id="MobiDB-lite"/>
    </source>
</evidence>